<keyword evidence="1" id="KW-1133">Transmembrane helix</keyword>
<name>A0AAW8LI02_ACILW</name>
<evidence type="ECO:0000256" key="1">
    <source>
        <dbReference type="SAM" id="Phobius"/>
    </source>
</evidence>
<feature type="transmembrane region" description="Helical" evidence="1">
    <location>
        <begin position="43"/>
        <end position="60"/>
    </location>
</feature>
<proteinExistence type="predicted"/>
<gene>
    <name evidence="2" type="ORF">J2X86_000377</name>
</gene>
<dbReference type="RefSeq" id="WP_004645289.1">
    <property type="nucleotide sequence ID" value="NZ_BBSQ01000018.1"/>
</dbReference>
<dbReference type="AlphaFoldDB" id="A0AAW8LI02"/>
<comment type="caution">
    <text evidence="2">The sequence shown here is derived from an EMBL/GenBank/DDBJ whole genome shotgun (WGS) entry which is preliminary data.</text>
</comment>
<feature type="transmembrane region" description="Helical" evidence="1">
    <location>
        <begin position="12"/>
        <end position="31"/>
    </location>
</feature>
<keyword evidence="1" id="KW-0472">Membrane</keyword>
<keyword evidence="1" id="KW-0812">Transmembrane</keyword>
<organism evidence="2 3">
    <name type="scientific">Acinetobacter lwoffii</name>
    <dbReference type="NCBI Taxonomy" id="28090"/>
    <lineage>
        <taxon>Bacteria</taxon>
        <taxon>Pseudomonadati</taxon>
        <taxon>Pseudomonadota</taxon>
        <taxon>Gammaproteobacteria</taxon>
        <taxon>Moraxellales</taxon>
        <taxon>Moraxellaceae</taxon>
        <taxon>Acinetobacter</taxon>
    </lineage>
</organism>
<dbReference type="Proteomes" id="UP001262767">
    <property type="component" value="Unassembled WGS sequence"/>
</dbReference>
<evidence type="ECO:0000313" key="2">
    <source>
        <dbReference type="EMBL" id="MDR6628389.1"/>
    </source>
</evidence>
<dbReference type="Pfam" id="PF25612">
    <property type="entry name" value="DUF7940"/>
    <property type="match status" value="1"/>
</dbReference>
<reference evidence="2" key="1">
    <citation type="submission" date="2023-07" db="EMBL/GenBank/DDBJ databases">
        <title>Sorghum-associated microbial communities from plants grown in Nebraska, USA.</title>
        <authorList>
            <person name="Schachtman D."/>
        </authorList>
    </citation>
    <scope>NUCLEOTIDE SEQUENCE</scope>
    <source>
        <strain evidence="2">BE44</strain>
    </source>
</reference>
<dbReference type="InterPro" id="IPR057700">
    <property type="entry name" value="DUF7940"/>
</dbReference>
<protein>
    <recommendedName>
        <fullName evidence="4">Holin</fullName>
    </recommendedName>
</protein>
<dbReference type="EMBL" id="JAVDSC010000001">
    <property type="protein sequence ID" value="MDR6628389.1"/>
    <property type="molecule type" value="Genomic_DNA"/>
</dbReference>
<evidence type="ECO:0008006" key="4">
    <source>
        <dbReference type="Google" id="ProtNLM"/>
    </source>
</evidence>
<accession>A0AAW8LI02</accession>
<evidence type="ECO:0000313" key="3">
    <source>
        <dbReference type="Proteomes" id="UP001262767"/>
    </source>
</evidence>
<sequence>MKFIPENVWKYLSVKLPIIGAFLLGVLPVLIQEGINTQLIPAEYHAILLSVVLPALAYVGRKIAQPKVKGGP</sequence>